<accession>A0AB34IQJ7</accession>
<evidence type="ECO:0000256" key="2">
    <source>
        <dbReference type="ARBA" id="ARBA00022618"/>
    </source>
</evidence>
<comment type="similarity">
    <text evidence="1">Belongs to the APC1 family.</text>
</comment>
<feature type="domain" description="Anaphase-promoting complex subunit 1 C-terminal" evidence="7">
    <location>
        <begin position="1499"/>
        <end position="1645"/>
    </location>
</feature>
<evidence type="ECO:0000313" key="10">
    <source>
        <dbReference type="EMBL" id="KAL1503732.1"/>
    </source>
</evidence>
<dbReference type="GO" id="GO:0070979">
    <property type="term" value="P:protein K11-linked ubiquitination"/>
    <property type="evidence" value="ECO:0007669"/>
    <property type="project" value="TreeGrafter"/>
</dbReference>
<dbReference type="GO" id="GO:0031145">
    <property type="term" value="P:anaphase-promoting complex-dependent catabolic process"/>
    <property type="evidence" value="ECO:0007669"/>
    <property type="project" value="TreeGrafter"/>
</dbReference>
<dbReference type="Pfam" id="PF20518">
    <property type="entry name" value="Apc1_MidN"/>
    <property type="match status" value="1"/>
</dbReference>
<evidence type="ECO:0000256" key="6">
    <source>
        <dbReference type="SAM" id="MobiDB-lite"/>
    </source>
</evidence>
<evidence type="ECO:0000259" key="9">
    <source>
        <dbReference type="Pfam" id="PF21282"/>
    </source>
</evidence>
<keyword evidence="11" id="KW-1185">Reference proteome</keyword>
<keyword evidence="5" id="KW-0131">Cell cycle</keyword>
<dbReference type="InterPro" id="IPR048971">
    <property type="entry name" value="Apc1_3rd"/>
</dbReference>
<dbReference type="PANTHER" id="PTHR12827:SF3">
    <property type="entry name" value="ANAPHASE-PROMOTING COMPLEX SUBUNIT 1"/>
    <property type="match status" value="1"/>
</dbReference>
<dbReference type="PANTHER" id="PTHR12827">
    <property type="entry name" value="MEIOTIC CHECKPOINT REGULATOR TSG24 FAMILY MEMBER"/>
    <property type="match status" value="1"/>
</dbReference>
<protein>
    <recommendedName>
        <fullName evidence="12">Anaphase-promoting complex subunit 1</fullName>
    </recommendedName>
</protein>
<reference evidence="10 11" key="1">
    <citation type="journal article" date="2024" name="Science">
        <title>Giant polyketide synthase enzymes in the biosynthesis of giant marine polyether toxins.</title>
        <authorList>
            <person name="Fallon T.R."/>
            <person name="Shende V.V."/>
            <person name="Wierzbicki I.H."/>
            <person name="Pendleton A.L."/>
            <person name="Watervoot N.F."/>
            <person name="Auber R.P."/>
            <person name="Gonzalez D.J."/>
            <person name="Wisecaver J.H."/>
            <person name="Moore B.S."/>
        </authorList>
    </citation>
    <scope>NUCLEOTIDE SEQUENCE [LARGE SCALE GENOMIC DNA]</scope>
    <source>
        <strain evidence="10 11">12B1</strain>
    </source>
</reference>
<dbReference type="GO" id="GO:0060090">
    <property type="term" value="F:molecular adaptor activity"/>
    <property type="evidence" value="ECO:0007669"/>
    <property type="project" value="TreeGrafter"/>
</dbReference>
<dbReference type="InterPro" id="IPR024990">
    <property type="entry name" value="Apc1"/>
</dbReference>
<name>A0AB34IQJ7_PRYPA</name>
<keyword evidence="4" id="KW-0498">Mitosis</keyword>
<evidence type="ECO:0000313" key="11">
    <source>
        <dbReference type="Proteomes" id="UP001515480"/>
    </source>
</evidence>
<proteinExistence type="inferred from homology"/>
<evidence type="ECO:0000259" key="7">
    <source>
        <dbReference type="Pfam" id="PF18122"/>
    </source>
</evidence>
<sequence length="1773" mass="188540">MVEAREHSPPRGTAGAPPGLDAPHPSSWDQASTSGLEIWRDGHLQPGGLRWHDEEVRPTTRDGEVIWRAAQAVIRKHVAPTPIIDACHVTVEKAGGAAFSSLCVLEAQAITMLTQSGTTHTIVLPCKPRAIWPVQQGLLVEAAADAAPTSHRRHPHTARRLTSSSTPPALGALARCSLTCTHPNAEDAPRLLLLQRPLDSPIAVTPLRADGAGAADFGTILIASGPLLLTYEVGAARHTLWKLCDGVAAPPASSLAEGEAPCHAGLAAAPIWMQPAGGAGAAAESCFFSQDHQLLYLLQEGRLHIHDITGVQQLSEPCVAGAPLEQLTAASAQRVWTSFSSACDDVLLVVSPPPAAEVQLWLVSRGGTLPLLRASAAALVPHAPPPAQPLKQHAPPAPRRRDRVRLCPRGGLGGGWLQLQCPPHDPLVAQCLEVLRLCVPPKQYLLLLHATLHGSVELAAAPAAAHLRPVVPLWPQLCSALATLLAIHPPSPPPAPPDAFTRMLCSPMHGRLSPRAPLHGLRPAAPPPPSADDWRTSAAPPEVAALRARVQVELHMLYEALALNQLAWPLLRPLGELLTRLSAAVGAAAYASHYARDFGSLRGVGAPRGGGGGGGGGEARPFSMAEWVHATLDRRACAPPPPPPRCVLLGGLRDGEGAALPPDAELWPTATAMGVVVALYQMIAQDASSASLPERMVLHMVERRFGLKQLEALPIGVALPLYDAIRTCRHRAPADWPIAAYRLIGRDDLAKQQELLADPSAAPISLAPPPAAARAADDPDGMEALCPLAALRFSRDQRLAEVRRLLCSSRPLELRMGGAHEMSDHEMVDEQQQRLLLLCRRSMALPVGRGMFTLSSAPPVLTEALRHAPLSLKGRMQPNAATVDLDLAALPADHLVWPEFHNGAAAALRLAPPGSGVKGEGELGRNWITYNKPHNKQHAHAGFLLGLGLQGHLLALANTDLYRYMSQGHDVTMMAVLIGMAAARRGTMHNAVAKMLCLHIPSLHPATFMELELEVPAVVQIAALMGIGLLYQGSAHRLMTEVLLGEIARPPTNELLGCRESYSLTAGIALGMLALGCGSDAAGLADLHLEDKLGNYMYGKELVPPGPTGSHAANKAAAPPSSRCCRIHEGPLVNVDVTAAGATIALALIFIKSNNASIAAQFGVPNSTYMLHCVRPDLIMLRVTARNLIMWDAVRPTAEWFDAQLPQIRSGAPPLDAAVDEEALRLARVNAMAGACIALGLRFCGSNARPACELLMEKVKALHAMRGAASTRRAEQPTLETCVGAAAIALSLVMAGSGNLDCLRLLRVLRRRVDNDVTYGYHMAISMAIGFLFLGGGRLTLGTSNASIAALLAAIFPCFPNTPSDNRYHLQAFRHLYVLAVEARCMESLDVDTGEATLVPLTVVLKGSGATIRKVTPCQLPPLNSIESIHTNSPRYWGLELQIGSNSKHKLMLRRRVLWVKRKAGHLAYVADPQGLSSIFCRQFAGARHQGRGSASDLATAFCHEPYLLAFSRHLCTEQPRSGFTSARSGGGAEAEVGGTITAMLRLGRAASMQHTSSFCEAVLYECIAQEKAEMIPVYLELYHLSLTLRHTLHSLSLHSLRLLDCYYSSRLIHSMRRDLGAASAEPPLQPAFVASLSAQIRLFFSIIDFSRLGSDIPPCPSNASAARSDAVGAPFAADVSSLSLEQLRSLYGASLALHGVTHEERLVSTAECAPEMLPFLVSRLLQSSGSSAPGASAPNAPPTLALANMASVFSTAVRISSLACTPSERSPG</sequence>
<dbReference type="Gene3D" id="1.25.10.10">
    <property type="entry name" value="Leucine-rich Repeat Variant"/>
    <property type="match status" value="2"/>
</dbReference>
<dbReference type="Pfam" id="PF18122">
    <property type="entry name" value="APC1_C"/>
    <property type="match status" value="1"/>
</dbReference>
<evidence type="ECO:0000256" key="4">
    <source>
        <dbReference type="ARBA" id="ARBA00022776"/>
    </source>
</evidence>
<keyword evidence="2" id="KW-0132">Cell division</keyword>
<dbReference type="GO" id="GO:0005680">
    <property type="term" value="C:anaphase-promoting complex"/>
    <property type="evidence" value="ECO:0007669"/>
    <property type="project" value="InterPro"/>
</dbReference>
<feature type="domain" description="Anaphase-promoting complex subunit 1 middle" evidence="8">
    <location>
        <begin position="686"/>
        <end position="751"/>
    </location>
</feature>
<feature type="region of interest" description="Disordered" evidence="6">
    <location>
        <begin position="1"/>
        <end position="31"/>
    </location>
</feature>
<evidence type="ECO:0000256" key="3">
    <source>
        <dbReference type="ARBA" id="ARBA00022737"/>
    </source>
</evidence>
<dbReference type="InterPro" id="IPR041221">
    <property type="entry name" value="APC1_C"/>
</dbReference>
<dbReference type="GO" id="GO:0007091">
    <property type="term" value="P:metaphase/anaphase transition of mitotic cell cycle"/>
    <property type="evidence" value="ECO:0007669"/>
    <property type="project" value="TreeGrafter"/>
</dbReference>
<evidence type="ECO:0008006" key="12">
    <source>
        <dbReference type="Google" id="ProtNLM"/>
    </source>
</evidence>
<evidence type="ECO:0000259" key="8">
    <source>
        <dbReference type="Pfam" id="PF20518"/>
    </source>
</evidence>
<keyword evidence="3" id="KW-0677">Repeat</keyword>
<dbReference type="InterPro" id="IPR011989">
    <property type="entry name" value="ARM-like"/>
</dbReference>
<gene>
    <name evidence="10" type="ORF">AB1Y20_012203</name>
</gene>
<dbReference type="Proteomes" id="UP001515480">
    <property type="component" value="Unassembled WGS sequence"/>
</dbReference>
<feature type="region of interest" description="Disordered" evidence="6">
    <location>
        <begin position="516"/>
        <end position="536"/>
    </location>
</feature>
<dbReference type="EMBL" id="JBGBPQ010000021">
    <property type="protein sequence ID" value="KAL1503732.1"/>
    <property type="molecule type" value="Genomic_DNA"/>
</dbReference>
<organism evidence="10 11">
    <name type="scientific">Prymnesium parvum</name>
    <name type="common">Toxic golden alga</name>
    <dbReference type="NCBI Taxonomy" id="97485"/>
    <lineage>
        <taxon>Eukaryota</taxon>
        <taxon>Haptista</taxon>
        <taxon>Haptophyta</taxon>
        <taxon>Prymnesiophyceae</taxon>
        <taxon>Prymnesiales</taxon>
        <taxon>Prymnesiaceae</taxon>
        <taxon>Prymnesium</taxon>
    </lineage>
</organism>
<dbReference type="Pfam" id="PF21282">
    <property type="entry name" value="APC1_3rd"/>
    <property type="match status" value="1"/>
</dbReference>
<comment type="caution">
    <text evidence="10">The sequence shown here is derived from an EMBL/GenBank/DDBJ whole genome shotgun (WGS) entry which is preliminary data.</text>
</comment>
<evidence type="ECO:0000256" key="1">
    <source>
        <dbReference type="ARBA" id="ARBA00010547"/>
    </source>
</evidence>
<evidence type="ECO:0000256" key="5">
    <source>
        <dbReference type="ARBA" id="ARBA00023306"/>
    </source>
</evidence>
<dbReference type="GO" id="GO:0051301">
    <property type="term" value="P:cell division"/>
    <property type="evidence" value="ECO:0007669"/>
    <property type="project" value="UniProtKB-KW"/>
</dbReference>
<feature type="domain" description="Anaphase-promoting complex subunit 1 beta-sandwich" evidence="9">
    <location>
        <begin position="1388"/>
        <end position="1462"/>
    </location>
</feature>
<dbReference type="InterPro" id="IPR046794">
    <property type="entry name" value="Apc1_MidN"/>
</dbReference>